<sequence>MKFSTQEEYGLRLLLRIGKDHSDNGMTIPELSELEGLSEANVAKILRILRLAGFVESSRGQTGGYKLTRPAKEILVSEVLTSLGGKLYESSFCDLHAGVENICTNSIDCSIRSLWKTIQTMLDGLLSKITLQDLLGSEQQVEILVTNIADELEK</sequence>
<dbReference type="EMBL" id="DSUJ01000011">
    <property type="protein sequence ID" value="HFI92363.1"/>
    <property type="molecule type" value="Genomic_DNA"/>
</dbReference>
<name>A0A7V2ZM40_9BACT</name>
<dbReference type="GO" id="GO:0005829">
    <property type="term" value="C:cytosol"/>
    <property type="evidence" value="ECO:0007669"/>
    <property type="project" value="TreeGrafter"/>
</dbReference>
<protein>
    <submittedName>
        <fullName evidence="2">Rrf2 family transcriptional regulator</fullName>
    </submittedName>
</protein>
<keyword evidence="1" id="KW-0238">DNA-binding</keyword>
<dbReference type="AlphaFoldDB" id="A0A7V2ZM40"/>
<dbReference type="InterPro" id="IPR036388">
    <property type="entry name" value="WH-like_DNA-bd_sf"/>
</dbReference>
<gene>
    <name evidence="2" type="ORF">ENS31_12675</name>
</gene>
<dbReference type="CDD" id="cd00090">
    <property type="entry name" value="HTH_ARSR"/>
    <property type="match status" value="1"/>
</dbReference>
<dbReference type="PROSITE" id="PS51197">
    <property type="entry name" value="HTH_RRF2_2"/>
    <property type="match status" value="1"/>
</dbReference>
<dbReference type="PANTHER" id="PTHR33221:SF5">
    <property type="entry name" value="HTH-TYPE TRANSCRIPTIONAL REGULATOR ISCR"/>
    <property type="match status" value="1"/>
</dbReference>
<reference evidence="2" key="1">
    <citation type="journal article" date="2020" name="mSystems">
        <title>Genome- and Community-Level Interaction Insights into Carbon Utilization and Element Cycling Functions of Hydrothermarchaeota in Hydrothermal Sediment.</title>
        <authorList>
            <person name="Zhou Z."/>
            <person name="Liu Y."/>
            <person name="Xu W."/>
            <person name="Pan J."/>
            <person name="Luo Z.H."/>
            <person name="Li M."/>
        </authorList>
    </citation>
    <scope>NUCLEOTIDE SEQUENCE [LARGE SCALE GENOMIC DNA]</scope>
    <source>
        <strain evidence="2">SpSt-479</strain>
    </source>
</reference>
<dbReference type="InterPro" id="IPR000944">
    <property type="entry name" value="Tscrpt_reg_Rrf2"/>
</dbReference>
<dbReference type="GO" id="GO:0003677">
    <property type="term" value="F:DNA binding"/>
    <property type="evidence" value="ECO:0007669"/>
    <property type="project" value="UniProtKB-KW"/>
</dbReference>
<dbReference type="SUPFAM" id="SSF46785">
    <property type="entry name" value="Winged helix' DNA-binding domain"/>
    <property type="match status" value="1"/>
</dbReference>
<proteinExistence type="predicted"/>
<evidence type="ECO:0000256" key="1">
    <source>
        <dbReference type="ARBA" id="ARBA00023125"/>
    </source>
</evidence>
<dbReference type="RefSeq" id="WP_304146257.1">
    <property type="nucleotide sequence ID" value="NZ_JAOAIE010000076.1"/>
</dbReference>
<dbReference type="GO" id="GO:0003700">
    <property type="term" value="F:DNA-binding transcription factor activity"/>
    <property type="evidence" value="ECO:0007669"/>
    <property type="project" value="TreeGrafter"/>
</dbReference>
<dbReference type="NCBIfam" id="TIGR00738">
    <property type="entry name" value="rrf2_super"/>
    <property type="match status" value="1"/>
</dbReference>
<dbReference type="InterPro" id="IPR011991">
    <property type="entry name" value="ArsR-like_HTH"/>
</dbReference>
<evidence type="ECO:0000313" key="2">
    <source>
        <dbReference type="EMBL" id="HFI92363.1"/>
    </source>
</evidence>
<accession>A0A7V2ZM40</accession>
<organism evidence="2">
    <name type="scientific">Ignavibacterium album</name>
    <dbReference type="NCBI Taxonomy" id="591197"/>
    <lineage>
        <taxon>Bacteria</taxon>
        <taxon>Pseudomonadati</taxon>
        <taxon>Ignavibacteriota</taxon>
        <taxon>Ignavibacteria</taxon>
        <taxon>Ignavibacteriales</taxon>
        <taxon>Ignavibacteriaceae</taxon>
        <taxon>Ignavibacterium</taxon>
    </lineage>
</organism>
<comment type="caution">
    <text evidence="2">The sequence shown here is derived from an EMBL/GenBank/DDBJ whole genome shotgun (WGS) entry which is preliminary data.</text>
</comment>
<dbReference type="InterPro" id="IPR036390">
    <property type="entry name" value="WH_DNA-bd_sf"/>
</dbReference>
<dbReference type="Gene3D" id="1.10.10.10">
    <property type="entry name" value="Winged helix-like DNA-binding domain superfamily/Winged helix DNA-binding domain"/>
    <property type="match status" value="1"/>
</dbReference>
<dbReference type="PANTHER" id="PTHR33221">
    <property type="entry name" value="WINGED HELIX-TURN-HELIX TRANSCRIPTIONAL REGULATOR, RRF2 FAMILY"/>
    <property type="match status" value="1"/>
</dbReference>
<dbReference type="Pfam" id="PF02082">
    <property type="entry name" value="Rrf2"/>
    <property type="match status" value="1"/>
</dbReference>